<protein>
    <submittedName>
        <fullName evidence="1">Uncharacterized protein</fullName>
    </submittedName>
</protein>
<dbReference type="Proteomes" id="UP000632273">
    <property type="component" value="Unassembled WGS sequence"/>
</dbReference>
<accession>A0ABQ1TPR5</accession>
<reference evidence="2" key="1">
    <citation type="journal article" date="2019" name="Int. J. Syst. Evol. Microbiol.">
        <title>The Global Catalogue of Microorganisms (GCM) 10K type strain sequencing project: providing services to taxonomists for standard genome sequencing and annotation.</title>
        <authorList>
            <consortium name="The Broad Institute Genomics Platform"/>
            <consortium name="The Broad Institute Genome Sequencing Center for Infectious Disease"/>
            <person name="Wu L."/>
            <person name="Ma J."/>
        </authorList>
    </citation>
    <scope>NUCLEOTIDE SEQUENCE [LARGE SCALE GENOMIC DNA]</scope>
    <source>
        <strain evidence="2">CGMCC 1.15197</strain>
    </source>
</reference>
<keyword evidence="2" id="KW-1185">Reference proteome</keyword>
<name>A0ABQ1TPR5_9BACT</name>
<evidence type="ECO:0000313" key="1">
    <source>
        <dbReference type="EMBL" id="GGF00644.1"/>
    </source>
</evidence>
<comment type="caution">
    <text evidence="1">The sequence shown here is derived from an EMBL/GenBank/DDBJ whole genome shotgun (WGS) entry which is preliminary data.</text>
</comment>
<dbReference type="EMBL" id="BMHT01000002">
    <property type="protein sequence ID" value="GGF00644.1"/>
    <property type="molecule type" value="Genomic_DNA"/>
</dbReference>
<gene>
    <name evidence="1" type="ORF">GCM10011383_09330</name>
</gene>
<evidence type="ECO:0000313" key="2">
    <source>
        <dbReference type="Proteomes" id="UP000632273"/>
    </source>
</evidence>
<sequence>MVGLVSYPTIGKEGIGRQVQDAHYLWAAQIQEAATGAKQGLPRGKTRIFRSGLDHGNLEAQGLTGWTKVALIPGTGKRASTSIGWGSCYRMAR</sequence>
<organism evidence="1 2">
    <name type="scientific">Hymenobacter cavernae</name>
    <dbReference type="NCBI Taxonomy" id="2044852"/>
    <lineage>
        <taxon>Bacteria</taxon>
        <taxon>Pseudomonadati</taxon>
        <taxon>Bacteroidota</taxon>
        <taxon>Cytophagia</taxon>
        <taxon>Cytophagales</taxon>
        <taxon>Hymenobacteraceae</taxon>
        <taxon>Hymenobacter</taxon>
    </lineage>
</organism>
<proteinExistence type="predicted"/>